<protein>
    <submittedName>
        <fullName evidence="2">BHLH domain-containing protein</fullName>
    </submittedName>
</protein>
<dbReference type="AlphaFoldDB" id="A0A915HIX2"/>
<dbReference type="WBParaSite" id="nRc.2.0.1.t01948-RA">
    <property type="protein sequence ID" value="nRc.2.0.1.t01948-RA"/>
    <property type="gene ID" value="nRc.2.0.1.g01948"/>
</dbReference>
<organism evidence="1 2">
    <name type="scientific">Romanomermis culicivorax</name>
    <name type="common">Nematode worm</name>
    <dbReference type="NCBI Taxonomy" id="13658"/>
    <lineage>
        <taxon>Eukaryota</taxon>
        <taxon>Metazoa</taxon>
        <taxon>Ecdysozoa</taxon>
        <taxon>Nematoda</taxon>
        <taxon>Enoplea</taxon>
        <taxon>Dorylaimia</taxon>
        <taxon>Mermithida</taxon>
        <taxon>Mermithoidea</taxon>
        <taxon>Mermithidae</taxon>
        <taxon>Romanomermis</taxon>
    </lineage>
</organism>
<name>A0A915HIX2_ROMCU</name>
<reference evidence="2" key="1">
    <citation type="submission" date="2022-11" db="UniProtKB">
        <authorList>
            <consortium name="WormBaseParasite"/>
        </authorList>
    </citation>
    <scope>IDENTIFICATION</scope>
</reference>
<accession>A0A915HIX2</accession>
<dbReference type="Proteomes" id="UP000887565">
    <property type="component" value="Unplaced"/>
</dbReference>
<proteinExistence type="predicted"/>
<sequence length="121" mass="14227">IISSFVQDIKKAADIPLPRHRSEEIEKVLRLINNLIESLKSSCTDHRKEKRNLHNSEDYFSTQSLSSPAVDECQKRRQYNRRILNKLYALYPLLVDIVPCNNRPIREELVRTLKNFALFFG</sequence>
<evidence type="ECO:0000313" key="1">
    <source>
        <dbReference type="Proteomes" id="UP000887565"/>
    </source>
</evidence>
<evidence type="ECO:0000313" key="2">
    <source>
        <dbReference type="WBParaSite" id="nRc.2.0.1.t01948-RA"/>
    </source>
</evidence>
<keyword evidence="1" id="KW-1185">Reference proteome</keyword>